<dbReference type="EMBL" id="UINC01027134">
    <property type="protein sequence ID" value="SVB05864.1"/>
    <property type="molecule type" value="Genomic_DNA"/>
</dbReference>
<feature type="non-terminal residue" evidence="1">
    <location>
        <position position="207"/>
    </location>
</feature>
<evidence type="ECO:0000313" key="1">
    <source>
        <dbReference type="EMBL" id="SVB05864.1"/>
    </source>
</evidence>
<dbReference type="InterPro" id="IPR053913">
    <property type="entry name" value="NADAR-DarT1"/>
</dbReference>
<accession>A0A382AWV9</accession>
<protein>
    <submittedName>
        <fullName evidence="1">Uncharacterized protein</fullName>
    </submittedName>
</protein>
<proteinExistence type="predicted"/>
<gene>
    <name evidence="1" type="ORF">METZ01_LOCUS158718</name>
</gene>
<dbReference type="Pfam" id="PF22397">
    <property type="entry name" value="NADAR-DarT1"/>
    <property type="match status" value="1"/>
</dbReference>
<sequence>MASRPVFMPSDNTFTEVNMKTIEFEWVPGLSKVQKMKSVRNLHLAARLNGIDNILEISSKSDVELGISLSAFNLLYFLEDTAVPVECIFQCAKVFEQGGPFEDIKYLSPKEAKRDDRLKSSGNLIGFEFEGLSWELTPETAFYDWIYINAISKQYDLLKKLKNYSAFTDIEFNPVRQKNCQARSVAFLKTLMERGTLDNSLKTQSAF</sequence>
<organism evidence="1">
    <name type="scientific">marine metagenome</name>
    <dbReference type="NCBI Taxonomy" id="408172"/>
    <lineage>
        <taxon>unclassified sequences</taxon>
        <taxon>metagenomes</taxon>
        <taxon>ecological metagenomes</taxon>
    </lineage>
</organism>
<dbReference type="AlphaFoldDB" id="A0A382AWV9"/>
<reference evidence="1" key="1">
    <citation type="submission" date="2018-05" db="EMBL/GenBank/DDBJ databases">
        <authorList>
            <person name="Lanie J.A."/>
            <person name="Ng W.-L."/>
            <person name="Kazmierczak K.M."/>
            <person name="Andrzejewski T.M."/>
            <person name="Davidsen T.M."/>
            <person name="Wayne K.J."/>
            <person name="Tettelin H."/>
            <person name="Glass J.I."/>
            <person name="Rusch D."/>
            <person name="Podicherti R."/>
            <person name="Tsui H.-C.T."/>
            <person name="Winkler M.E."/>
        </authorList>
    </citation>
    <scope>NUCLEOTIDE SEQUENCE</scope>
</reference>
<name>A0A382AWV9_9ZZZZ</name>